<evidence type="ECO:0000256" key="5">
    <source>
        <dbReference type="SAM" id="Phobius"/>
    </source>
</evidence>
<reference evidence="7 8" key="1">
    <citation type="submission" date="2023-11" db="EMBL/GenBank/DDBJ databases">
        <title>Plant-associative lifestyle of Vibrio porteresiae and its evolutionary dynamics.</title>
        <authorList>
            <person name="Rameshkumar N."/>
            <person name="Kirti K."/>
        </authorList>
    </citation>
    <scope>NUCLEOTIDE SEQUENCE [LARGE SCALE GENOMIC DNA]</scope>
    <source>
        <strain evidence="7 8">MSSRF30</strain>
    </source>
</reference>
<dbReference type="InterPro" id="IPR050638">
    <property type="entry name" value="AA-Vitamin_Transporters"/>
</dbReference>
<dbReference type="PANTHER" id="PTHR32322">
    <property type="entry name" value="INNER MEMBRANE TRANSPORTER"/>
    <property type="match status" value="1"/>
</dbReference>
<feature type="transmembrane region" description="Helical" evidence="5">
    <location>
        <begin position="269"/>
        <end position="287"/>
    </location>
</feature>
<feature type="transmembrane region" description="Helical" evidence="5">
    <location>
        <begin position="33"/>
        <end position="51"/>
    </location>
</feature>
<dbReference type="Proteomes" id="UP001304071">
    <property type="component" value="Chromosome 2"/>
</dbReference>
<feature type="transmembrane region" description="Helical" evidence="5">
    <location>
        <begin position="86"/>
        <end position="107"/>
    </location>
</feature>
<feature type="domain" description="EamA" evidence="6">
    <location>
        <begin position="7"/>
        <end position="131"/>
    </location>
</feature>
<feature type="transmembrane region" description="Helical" evidence="5">
    <location>
        <begin position="114"/>
        <end position="131"/>
    </location>
</feature>
<evidence type="ECO:0000313" key="8">
    <source>
        <dbReference type="Proteomes" id="UP001304071"/>
    </source>
</evidence>
<feature type="domain" description="EamA" evidence="6">
    <location>
        <begin position="144"/>
        <end position="286"/>
    </location>
</feature>
<keyword evidence="4 5" id="KW-0472">Membrane</keyword>
<accession>A0ABZ0QG66</accession>
<protein>
    <submittedName>
        <fullName evidence="7">EamA family transporter</fullName>
    </submittedName>
</protein>
<comment type="subcellular location">
    <subcellularLocation>
        <location evidence="1">Membrane</location>
        <topology evidence="1">Multi-pass membrane protein</topology>
    </subcellularLocation>
</comment>
<evidence type="ECO:0000256" key="4">
    <source>
        <dbReference type="ARBA" id="ARBA00023136"/>
    </source>
</evidence>
<dbReference type="Pfam" id="PF00892">
    <property type="entry name" value="EamA"/>
    <property type="match status" value="2"/>
</dbReference>
<gene>
    <name evidence="7" type="ORF">R8Z52_21345</name>
</gene>
<dbReference type="EMBL" id="CP138204">
    <property type="protein sequence ID" value="WPC75477.1"/>
    <property type="molecule type" value="Genomic_DNA"/>
</dbReference>
<dbReference type="Gene3D" id="1.10.3730.20">
    <property type="match status" value="1"/>
</dbReference>
<feature type="transmembrane region" description="Helical" evidence="5">
    <location>
        <begin position="174"/>
        <end position="196"/>
    </location>
</feature>
<keyword evidence="3 5" id="KW-1133">Transmembrane helix</keyword>
<evidence type="ECO:0000256" key="3">
    <source>
        <dbReference type="ARBA" id="ARBA00022989"/>
    </source>
</evidence>
<feature type="transmembrane region" description="Helical" evidence="5">
    <location>
        <begin position="60"/>
        <end position="80"/>
    </location>
</feature>
<evidence type="ECO:0000256" key="2">
    <source>
        <dbReference type="ARBA" id="ARBA00022692"/>
    </source>
</evidence>
<evidence type="ECO:0000256" key="1">
    <source>
        <dbReference type="ARBA" id="ARBA00004141"/>
    </source>
</evidence>
<name>A0ABZ0QG66_9VIBR</name>
<feature type="transmembrane region" description="Helical" evidence="5">
    <location>
        <begin position="143"/>
        <end position="162"/>
    </location>
</feature>
<feature type="transmembrane region" description="Helical" evidence="5">
    <location>
        <begin position="243"/>
        <end position="263"/>
    </location>
</feature>
<evidence type="ECO:0000313" key="7">
    <source>
        <dbReference type="EMBL" id="WPC75477.1"/>
    </source>
</evidence>
<dbReference type="SUPFAM" id="SSF103481">
    <property type="entry name" value="Multidrug resistance efflux transporter EmrE"/>
    <property type="match status" value="2"/>
</dbReference>
<dbReference type="InterPro" id="IPR037185">
    <property type="entry name" value="EmrE-like"/>
</dbReference>
<keyword evidence="8" id="KW-1185">Reference proteome</keyword>
<evidence type="ECO:0000259" key="6">
    <source>
        <dbReference type="Pfam" id="PF00892"/>
    </source>
</evidence>
<feature type="transmembrane region" description="Helical" evidence="5">
    <location>
        <begin position="216"/>
        <end position="236"/>
    </location>
</feature>
<sequence length="306" mass="33145">MSFRDKLLALAIVIVWGVNFVVIKVGLQGMPPLLLAGLRFAFVVFPAIFFVKRPHLPFKWLLLYGLTISFGQFAFLFWALKLGMAAGLASLILQVQAFITVFLGALLLKEKIKVHNLISIAIAALGIYLLATTQAQSAASLSWFTLVLIIGAASSWAFGNITNKVIMAKHTVPTMSLVVWSALVPTCAFAITSLVFEGSDVIVQSLVQIKWHNVLALAYLSYLATIVGYGGWSYLLSRYETSLVAPLSLLVPVFGLLSAMLLLNEHLTLQQVCGVVVVAIGLIFNVFGSRWFAARASVNTAAPTGK</sequence>
<dbReference type="PANTHER" id="PTHR32322:SF9">
    <property type="entry name" value="AMINO-ACID METABOLITE EFFLUX PUMP-RELATED"/>
    <property type="match status" value="1"/>
</dbReference>
<dbReference type="InterPro" id="IPR000620">
    <property type="entry name" value="EamA_dom"/>
</dbReference>
<feature type="transmembrane region" description="Helical" evidence="5">
    <location>
        <begin position="7"/>
        <end position="27"/>
    </location>
</feature>
<dbReference type="RefSeq" id="WP_261897462.1">
    <property type="nucleotide sequence ID" value="NZ_AP024896.1"/>
</dbReference>
<organism evidence="7 8">
    <name type="scientific">Vibrio porteresiae DSM 19223</name>
    <dbReference type="NCBI Taxonomy" id="1123496"/>
    <lineage>
        <taxon>Bacteria</taxon>
        <taxon>Pseudomonadati</taxon>
        <taxon>Pseudomonadota</taxon>
        <taxon>Gammaproteobacteria</taxon>
        <taxon>Vibrionales</taxon>
        <taxon>Vibrionaceae</taxon>
        <taxon>Vibrio</taxon>
    </lineage>
</organism>
<keyword evidence="2 5" id="KW-0812">Transmembrane</keyword>
<proteinExistence type="predicted"/>